<dbReference type="InterPro" id="IPR026341">
    <property type="entry name" value="T9SS_type_B"/>
</dbReference>
<comment type="caution">
    <text evidence="3">The sequence shown here is derived from an EMBL/GenBank/DDBJ whole genome shotgun (WGS) entry which is preliminary data.</text>
</comment>
<keyword evidence="4" id="KW-1185">Reference proteome</keyword>
<accession>A0A364XUC5</accession>
<feature type="signal peptide" evidence="1">
    <location>
        <begin position="1"/>
        <end position="19"/>
    </location>
</feature>
<dbReference type="Pfam" id="PF17963">
    <property type="entry name" value="Big_9"/>
    <property type="match status" value="1"/>
</dbReference>
<dbReference type="InterPro" id="IPR013783">
    <property type="entry name" value="Ig-like_fold"/>
</dbReference>
<dbReference type="Pfam" id="PF13585">
    <property type="entry name" value="CHU_C"/>
    <property type="match status" value="1"/>
</dbReference>
<reference evidence="3 4" key="1">
    <citation type="submission" date="2018-06" db="EMBL/GenBank/DDBJ databases">
        <title>Chryseolinea flavus sp. nov., a member of the phylum Bacteroidetes isolated from soil.</title>
        <authorList>
            <person name="Li Y."/>
            <person name="Wang J."/>
        </authorList>
    </citation>
    <scope>NUCLEOTIDE SEQUENCE [LARGE SCALE GENOMIC DNA]</scope>
    <source>
        <strain evidence="3 4">SDU1-6</strain>
    </source>
</reference>
<sequence length="714" mass="76794">MKRIYLLALLLIAACNVLAQNLSLIKDLNVGSAHAYPRYLVVQDNTLYFSLGTTPGKLYSSDGTSVGTREVGPSAGSGTIWHLTPSNSTLYFSYDDGTHGGELWKSNGTTTGTVLVKDIGAGSESTNPTFLTDCNGKLFFWAPSLANNKGLWVTDGTNAGTINLNVIATPIGHSTYEVFNNKIYFSGNTGSGYGLWQSDGTVAGTQLIKSGFTLGPGTDSWAIHNGKMYFGFQDNTTQGLWVSDGTTAGTQLVKALVNVAHIVSANNKIYFSAFDNTHGDELWVSDGTSAGTTLVKDIFPGAANSSLRNMFVYKNEVYFFTVDGALYKTDGTSGGTIQLKGAGSYPNYPPIEFNGKLYWFDTAGNQNGLMYESDGTSAGTKAIVPQVSVYGNEKIAVVYKSAIYLAANYASQGIELCKFTMSAAVITIASHPTTQTVCTGSSVSLTASANGASNLSYRWQKFNGTTYVDLSDNSIYNGVSTSSLAIAVDLSNGSAGQYRCQISGDEATDVFTNSATITPSKCSTNLPPTIKPSSLSTKVKGKAVLDLKTIVSDVDNNIDITSLSILQLPVSNTPASIDNNGILTVDYTSSEFAGEDRITIQVCDSESMCAQQEITIIVSADIVMYNAVSPNADGKNDFLFIQYIDTLEETKKNKVTIFNRWGDVVFQVEDYDNTTRVFRGLSNNDKELVSGTYYYKIEFEGDRPDKSGFLYLKR</sequence>
<dbReference type="SUPFAM" id="SSF48726">
    <property type="entry name" value="Immunoglobulin"/>
    <property type="match status" value="1"/>
</dbReference>
<evidence type="ECO:0000256" key="1">
    <source>
        <dbReference type="SAM" id="SignalP"/>
    </source>
</evidence>
<dbReference type="RefSeq" id="WP_112750103.1">
    <property type="nucleotide sequence ID" value="NZ_QMFY01000029.1"/>
</dbReference>
<dbReference type="AlphaFoldDB" id="A0A364XUC5"/>
<evidence type="ECO:0000259" key="2">
    <source>
        <dbReference type="PROSITE" id="PS50835"/>
    </source>
</evidence>
<keyword evidence="1" id="KW-0732">Signal</keyword>
<evidence type="ECO:0000313" key="4">
    <source>
        <dbReference type="Proteomes" id="UP000251889"/>
    </source>
</evidence>
<dbReference type="EMBL" id="QMFY01000029">
    <property type="protein sequence ID" value="RAV97719.1"/>
    <property type="molecule type" value="Genomic_DNA"/>
</dbReference>
<dbReference type="InterPro" id="IPR030916">
    <property type="entry name" value="ELWxxDGT_rpt"/>
</dbReference>
<proteinExistence type="predicted"/>
<gene>
    <name evidence="3" type="ORF">DQQ10_27150</name>
</gene>
<dbReference type="NCBIfam" id="TIGR04534">
    <property type="entry name" value="ELWxxDGT_rpt"/>
    <property type="match status" value="2"/>
</dbReference>
<dbReference type="PROSITE" id="PS51257">
    <property type="entry name" value="PROKAR_LIPOPROTEIN"/>
    <property type="match status" value="1"/>
</dbReference>
<name>A0A364XUC5_9BACT</name>
<dbReference type="Proteomes" id="UP000251889">
    <property type="component" value="Unassembled WGS sequence"/>
</dbReference>
<dbReference type="InterPro" id="IPR036179">
    <property type="entry name" value="Ig-like_dom_sf"/>
</dbReference>
<dbReference type="SUPFAM" id="SSF50998">
    <property type="entry name" value="Quinoprotein alcohol dehydrogenase-like"/>
    <property type="match status" value="1"/>
</dbReference>
<organism evidence="3 4">
    <name type="scientific">Pseudochryseolinea flava</name>
    <dbReference type="NCBI Taxonomy" id="2059302"/>
    <lineage>
        <taxon>Bacteria</taxon>
        <taxon>Pseudomonadati</taxon>
        <taxon>Bacteroidota</taxon>
        <taxon>Cytophagia</taxon>
        <taxon>Cytophagales</taxon>
        <taxon>Fulvivirgaceae</taxon>
        <taxon>Pseudochryseolinea</taxon>
    </lineage>
</organism>
<evidence type="ECO:0000313" key="3">
    <source>
        <dbReference type="EMBL" id="RAV97719.1"/>
    </source>
</evidence>
<dbReference type="PROSITE" id="PS50835">
    <property type="entry name" value="IG_LIKE"/>
    <property type="match status" value="1"/>
</dbReference>
<dbReference type="Gene3D" id="2.60.40.10">
    <property type="entry name" value="Immunoglobulins"/>
    <property type="match status" value="1"/>
</dbReference>
<dbReference type="OrthoDB" id="1489153at2"/>
<feature type="chain" id="PRO_5016974716" description="Ig-like domain-containing protein" evidence="1">
    <location>
        <begin position="20"/>
        <end position="714"/>
    </location>
</feature>
<dbReference type="InterPro" id="IPR011047">
    <property type="entry name" value="Quinoprotein_ADH-like_sf"/>
</dbReference>
<dbReference type="InterPro" id="IPR007110">
    <property type="entry name" value="Ig-like_dom"/>
</dbReference>
<protein>
    <recommendedName>
        <fullName evidence="2">Ig-like domain-containing protein</fullName>
    </recommendedName>
</protein>
<dbReference type="NCBIfam" id="TIGR04131">
    <property type="entry name" value="Bac_Flav_CTERM"/>
    <property type="match status" value="1"/>
</dbReference>
<feature type="domain" description="Ig-like" evidence="2">
    <location>
        <begin position="423"/>
        <end position="518"/>
    </location>
</feature>